<accession>A0A7W5P709</accession>
<name>A0A7W5P709_9ACTN</name>
<dbReference type="EMBL" id="JACHZG010000001">
    <property type="protein sequence ID" value="MBB3327094.1"/>
    <property type="molecule type" value="Genomic_DNA"/>
</dbReference>
<comment type="caution">
    <text evidence="1">The sequence shown here is derived from an EMBL/GenBank/DDBJ whole genome shotgun (WGS) entry which is preliminary data.</text>
</comment>
<protein>
    <submittedName>
        <fullName evidence="1">Uncharacterized protein</fullName>
    </submittedName>
</protein>
<reference evidence="1 2" key="1">
    <citation type="submission" date="2020-08" db="EMBL/GenBank/DDBJ databases">
        <title>Sequencing the genomes of 1000 actinobacteria strains.</title>
        <authorList>
            <person name="Klenk H.-P."/>
        </authorList>
    </citation>
    <scope>NUCLEOTIDE SEQUENCE [LARGE SCALE GENOMIC DNA]</scope>
    <source>
        <strain evidence="1 2">DSM 11053</strain>
    </source>
</reference>
<evidence type="ECO:0000313" key="1">
    <source>
        <dbReference type="EMBL" id="MBB3327094.1"/>
    </source>
</evidence>
<sequence>MNLSTEGCLVSNVAGAAMQRGLDAIGKPDAAVIVSENFAETVQRLDPSSGLYDTDRGYGVVGGRTIHHDGHTTVVINHAVVSSASVAEIERLLAHEGGHVLLHAQDEAAFVVQPDRSTSGLAWLRMIAELAIEEFRVERRAAEAGYPVAGLATPSSMNDQMFDFTCQVFEALHAPESDDVFLFASKVLAAQHRLTISLGYLAGAVVDGGTLVSVDDLSTFGNQCWNELIARSWQERLDLYRRIPAAGTSWGGSVRATHLRQAAEVERKLLRDTGFTIQSNDARPDSKWAFRRSGTDAMFEARWQQLVAEGDLRDDANAADAP</sequence>
<evidence type="ECO:0000313" key="2">
    <source>
        <dbReference type="Proteomes" id="UP000565572"/>
    </source>
</evidence>
<gene>
    <name evidence="1" type="ORF">FHX39_002038</name>
</gene>
<proteinExistence type="predicted"/>
<dbReference type="AlphaFoldDB" id="A0A7W5P709"/>
<dbReference type="Proteomes" id="UP000565572">
    <property type="component" value="Unassembled WGS sequence"/>
</dbReference>
<dbReference type="RefSeq" id="WP_183338072.1">
    <property type="nucleotide sequence ID" value="NZ_JACHZG010000001.1"/>
</dbReference>
<keyword evidence="2" id="KW-1185">Reference proteome</keyword>
<organism evidence="1 2">
    <name type="scientific">Microlunatus antarcticus</name>
    <dbReference type="NCBI Taxonomy" id="53388"/>
    <lineage>
        <taxon>Bacteria</taxon>
        <taxon>Bacillati</taxon>
        <taxon>Actinomycetota</taxon>
        <taxon>Actinomycetes</taxon>
        <taxon>Propionibacteriales</taxon>
        <taxon>Propionibacteriaceae</taxon>
        <taxon>Microlunatus</taxon>
    </lineage>
</organism>